<name>A0A0A5GDC1_9BACI</name>
<dbReference type="OrthoDB" id="9977350at2"/>
<comment type="caution">
    <text evidence="1">The sequence shown here is derived from an EMBL/GenBank/DDBJ whole genome shotgun (WGS) entry which is preliminary data.</text>
</comment>
<evidence type="ECO:0000313" key="1">
    <source>
        <dbReference type="EMBL" id="KGX89208.1"/>
    </source>
</evidence>
<proteinExistence type="predicted"/>
<keyword evidence="2" id="KW-1185">Reference proteome</keyword>
<dbReference type="Proteomes" id="UP000030401">
    <property type="component" value="Unassembled WGS sequence"/>
</dbReference>
<dbReference type="AlphaFoldDB" id="A0A0A5GDC1"/>
<organism evidence="1 2">
    <name type="scientific">Pontibacillus litoralis JSM 072002</name>
    <dbReference type="NCBI Taxonomy" id="1385512"/>
    <lineage>
        <taxon>Bacteria</taxon>
        <taxon>Bacillati</taxon>
        <taxon>Bacillota</taxon>
        <taxon>Bacilli</taxon>
        <taxon>Bacillales</taxon>
        <taxon>Bacillaceae</taxon>
        <taxon>Pontibacillus</taxon>
    </lineage>
</organism>
<accession>A0A0A5GDC1</accession>
<reference evidence="1 2" key="1">
    <citation type="submission" date="2013-08" db="EMBL/GenBank/DDBJ databases">
        <authorList>
            <person name="Huang J."/>
            <person name="Wang G."/>
        </authorList>
    </citation>
    <scope>NUCLEOTIDE SEQUENCE [LARGE SCALE GENOMIC DNA]</scope>
    <source>
        <strain evidence="1 2">JSM 072002</strain>
    </source>
</reference>
<gene>
    <name evidence="1" type="ORF">N784_01625</name>
</gene>
<dbReference type="EMBL" id="AVPG01000001">
    <property type="protein sequence ID" value="KGX89208.1"/>
    <property type="molecule type" value="Genomic_DNA"/>
</dbReference>
<protein>
    <submittedName>
        <fullName evidence="1">Uncharacterized protein</fullName>
    </submittedName>
</protein>
<sequence length="94" mass="10589">MEECQIKIVIPLSKKDYKKGVGEQVSATVMRSILRDIIKGVTGKSYFCQINQSSIFFPDLTRGVVVPIELNGKKTPIVPYHHVAHLESLIHQLK</sequence>
<dbReference type="RefSeq" id="WP_036831330.1">
    <property type="nucleotide sequence ID" value="NZ_AVPG01000001.1"/>
</dbReference>
<evidence type="ECO:0000313" key="2">
    <source>
        <dbReference type="Proteomes" id="UP000030401"/>
    </source>
</evidence>